<evidence type="ECO:0000313" key="3">
    <source>
        <dbReference type="Proteomes" id="UP001202328"/>
    </source>
</evidence>
<reference evidence="2" key="1">
    <citation type="submission" date="2022-04" db="EMBL/GenBank/DDBJ databases">
        <title>A functionally conserved STORR gene fusion in Papaver species that diverged 16.8 million years ago.</title>
        <authorList>
            <person name="Catania T."/>
        </authorList>
    </citation>
    <scope>NUCLEOTIDE SEQUENCE</scope>
    <source>
        <strain evidence="2">S-188037</strain>
    </source>
</reference>
<gene>
    <name evidence="2" type="ORF">MKW98_026453</name>
</gene>
<accession>A0AAD4XUD0</accession>
<proteinExistence type="predicted"/>
<dbReference type="Proteomes" id="UP001202328">
    <property type="component" value="Unassembled WGS sequence"/>
</dbReference>
<dbReference type="AlphaFoldDB" id="A0AAD4XUD0"/>
<comment type="caution">
    <text evidence="2">The sequence shown here is derived from an EMBL/GenBank/DDBJ whole genome shotgun (WGS) entry which is preliminary data.</text>
</comment>
<dbReference type="PANTHER" id="PTHR47162:SF10">
    <property type="entry name" value="METHYL-CPG-BINDING DOMAIN-CONTAINING PROTEIN 9 ISOFORM X1"/>
    <property type="match status" value="1"/>
</dbReference>
<dbReference type="GO" id="GO:0005634">
    <property type="term" value="C:nucleus"/>
    <property type="evidence" value="ECO:0007669"/>
    <property type="project" value="InterPro"/>
</dbReference>
<dbReference type="EMBL" id="JAJJMB010002585">
    <property type="protein sequence ID" value="KAI3950999.1"/>
    <property type="molecule type" value="Genomic_DNA"/>
</dbReference>
<dbReference type="InterPro" id="IPR003888">
    <property type="entry name" value="FYrich_N"/>
</dbReference>
<keyword evidence="3" id="KW-1185">Reference proteome</keyword>
<feature type="region of interest" description="Disordered" evidence="1">
    <location>
        <begin position="1"/>
        <end position="28"/>
    </location>
</feature>
<feature type="non-terminal residue" evidence="2">
    <location>
        <position position="79"/>
    </location>
</feature>
<dbReference type="PANTHER" id="PTHR47162">
    <property type="entry name" value="OS02G0192300 PROTEIN"/>
    <property type="match status" value="1"/>
</dbReference>
<name>A0AAD4XUD0_9MAGN</name>
<evidence type="ECO:0000256" key="1">
    <source>
        <dbReference type="SAM" id="MobiDB-lite"/>
    </source>
</evidence>
<dbReference type="PROSITE" id="PS51542">
    <property type="entry name" value="FYRN"/>
    <property type="match status" value="1"/>
</dbReference>
<protein>
    <submittedName>
        <fullName evidence="2">Uncharacterized protein</fullName>
    </submittedName>
</protein>
<evidence type="ECO:0000313" key="2">
    <source>
        <dbReference type="EMBL" id="KAI3950999.1"/>
    </source>
</evidence>
<organism evidence="2 3">
    <name type="scientific">Papaver atlanticum</name>
    <dbReference type="NCBI Taxonomy" id="357466"/>
    <lineage>
        <taxon>Eukaryota</taxon>
        <taxon>Viridiplantae</taxon>
        <taxon>Streptophyta</taxon>
        <taxon>Embryophyta</taxon>
        <taxon>Tracheophyta</taxon>
        <taxon>Spermatophyta</taxon>
        <taxon>Magnoliopsida</taxon>
        <taxon>Ranunculales</taxon>
        <taxon>Papaveraceae</taxon>
        <taxon>Papaveroideae</taxon>
        <taxon>Papaver</taxon>
    </lineage>
</organism>
<sequence length="79" mass="8745">ILGGCTRIKEAEQGENGGSESHRPNNGLPVQFEDLFLTCLGRDDSQPSYHDRSHIWPLGYRSSWHNKIGTISLSSVSGF</sequence>